<dbReference type="AlphaFoldDB" id="A0A2R6W419"/>
<proteinExistence type="predicted"/>
<gene>
    <name evidence="2" type="ORF">MARPO_0159s0006</name>
</gene>
<evidence type="ECO:0000256" key="1">
    <source>
        <dbReference type="SAM" id="MobiDB-lite"/>
    </source>
</evidence>
<dbReference type="EMBL" id="KZ772829">
    <property type="protein sequence ID" value="PTQ28589.1"/>
    <property type="molecule type" value="Genomic_DNA"/>
</dbReference>
<evidence type="ECO:0000313" key="3">
    <source>
        <dbReference type="Proteomes" id="UP000244005"/>
    </source>
</evidence>
<protein>
    <submittedName>
        <fullName evidence="2">Uncharacterized protein</fullName>
    </submittedName>
</protein>
<dbReference type="Proteomes" id="UP000244005">
    <property type="component" value="Unassembled WGS sequence"/>
</dbReference>
<feature type="region of interest" description="Disordered" evidence="1">
    <location>
        <begin position="1"/>
        <end position="24"/>
    </location>
</feature>
<reference evidence="3" key="1">
    <citation type="journal article" date="2017" name="Cell">
        <title>Insights into land plant evolution garnered from the Marchantia polymorpha genome.</title>
        <authorList>
            <person name="Bowman J.L."/>
            <person name="Kohchi T."/>
            <person name="Yamato K.T."/>
            <person name="Jenkins J."/>
            <person name="Shu S."/>
            <person name="Ishizaki K."/>
            <person name="Yamaoka S."/>
            <person name="Nishihama R."/>
            <person name="Nakamura Y."/>
            <person name="Berger F."/>
            <person name="Adam C."/>
            <person name="Aki S.S."/>
            <person name="Althoff F."/>
            <person name="Araki T."/>
            <person name="Arteaga-Vazquez M.A."/>
            <person name="Balasubrmanian S."/>
            <person name="Barry K."/>
            <person name="Bauer D."/>
            <person name="Boehm C.R."/>
            <person name="Briginshaw L."/>
            <person name="Caballero-Perez J."/>
            <person name="Catarino B."/>
            <person name="Chen F."/>
            <person name="Chiyoda S."/>
            <person name="Chovatia M."/>
            <person name="Davies K.M."/>
            <person name="Delmans M."/>
            <person name="Demura T."/>
            <person name="Dierschke T."/>
            <person name="Dolan L."/>
            <person name="Dorantes-Acosta A.E."/>
            <person name="Eklund D.M."/>
            <person name="Florent S.N."/>
            <person name="Flores-Sandoval E."/>
            <person name="Fujiyama A."/>
            <person name="Fukuzawa H."/>
            <person name="Galik B."/>
            <person name="Grimanelli D."/>
            <person name="Grimwood J."/>
            <person name="Grossniklaus U."/>
            <person name="Hamada T."/>
            <person name="Haseloff J."/>
            <person name="Hetherington A.J."/>
            <person name="Higo A."/>
            <person name="Hirakawa Y."/>
            <person name="Hundley H.N."/>
            <person name="Ikeda Y."/>
            <person name="Inoue K."/>
            <person name="Inoue S.I."/>
            <person name="Ishida S."/>
            <person name="Jia Q."/>
            <person name="Kakita M."/>
            <person name="Kanazawa T."/>
            <person name="Kawai Y."/>
            <person name="Kawashima T."/>
            <person name="Kennedy M."/>
            <person name="Kinose K."/>
            <person name="Kinoshita T."/>
            <person name="Kohara Y."/>
            <person name="Koide E."/>
            <person name="Komatsu K."/>
            <person name="Kopischke S."/>
            <person name="Kubo M."/>
            <person name="Kyozuka J."/>
            <person name="Lagercrantz U."/>
            <person name="Lin S.S."/>
            <person name="Lindquist E."/>
            <person name="Lipzen A.M."/>
            <person name="Lu C.W."/>
            <person name="De Luna E."/>
            <person name="Martienssen R.A."/>
            <person name="Minamino N."/>
            <person name="Mizutani M."/>
            <person name="Mizutani M."/>
            <person name="Mochizuki N."/>
            <person name="Monte I."/>
            <person name="Mosher R."/>
            <person name="Nagasaki H."/>
            <person name="Nakagami H."/>
            <person name="Naramoto S."/>
            <person name="Nishitani K."/>
            <person name="Ohtani M."/>
            <person name="Okamoto T."/>
            <person name="Okumura M."/>
            <person name="Phillips J."/>
            <person name="Pollak B."/>
            <person name="Reinders A."/>
            <person name="Rovekamp M."/>
            <person name="Sano R."/>
            <person name="Sawa S."/>
            <person name="Schmid M.W."/>
            <person name="Shirakawa M."/>
            <person name="Solano R."/>
            <person name="Spunde A."/>
            <person name="Suetsugu N."/>
            <person name="Sugano S."/>
            <person name="Sugiyama A."/>
            <person name="Sun R."/>
            <person name="Suzuki Y."/>
            <person name="Takenaka M."/>
            <person name="Takezawa D."/>
            <person name="Tomogane H."/>
            <person name="Tsuzuki M."/>
            <person name="Ueda T."/>
            <person name="Umeda M."/>
            <person name="Ward J.M."/>
            <person name="Watanabe Y."/>
            <person name="Yazaki K."/>
            <person name="Yokoyama R."/>
            <person name="Yoshitake Y."/>
            <person name="Yotsui I."/>
            <person name="Zachgo S."/>
            <person name="Schmutz J."/>
        </authorList>
    </citation>
    <scope>NUCLEOTIDE SEQUENCE [LARGE SCALE GENOMIC DNA]</scope>
    <source>
        <strain evidence="3">Tak-1</strain>
    </source>
</reference>
<evidence type="ECO:0000313" key="2">
    <source>
        <dbReference type="EMBL" id="PTQ28589.1"/>
    </source>
</evidence>
<organism evidence="2 3">
    <name type="scientific">Marchantia polymorpha</name>
    <name type="common">Common liverwort</name>
    <name type="synonym">Marchantia aquatica</name>
    <dbReference type="NCBI Taxonomy" id="3197"/>
    <lineage>
        <taxon>Eukaryota</taxon>
        <taxon>Viridiplantae</taxon>
        <taxon>Streptophyta</taxon>
        <taxon>Embryophyta</taxon>
        <taxon>Marchantiophyta</taxon>
        <taxon>Marchantiopsida</taxon>
        <taxon>Marchantiidae</taxon>
        <taxon>Marchantiales</taxon>
        <taxon>Marchantiaceae</taxon>
        <taxon>Marchantia</taxon>
    </lineage>
</organism>
<keyword evidence="3" id="KW-1185">Reference proteome</keyword>
<accession>A0A2R6W419</accession>
<sequence length="316" mass="34734">MGSSQSKQRTRAASPRFASASRKQQNLVDHMQIIAARDRLRINLNHVCGRVPALADYQRPNHGSLCSLGSRSAFPVLPLRCTDRPTGPAAAAAAAVAFLWELSPRPPLRLLEFFWGMPFARREGKGASAAGPLAGTLLRARALHVHAQRANCCRGWILEKSCLSWPRRWATPSRKRCHDPITSQPVYCGFIHSGLFSHTSCSFPTTPCELCPPPLPSPCSHLRPVARCWLAPFGRWRIFPEPMPSLSFATPARDVVLAQTDQIKATELGPACNVLKTLQLHTSPETGCSPHGAAFRSQGRFWTEIIKCQSSPFCVA</sequence>
<name>A0A2R6W419_MARPO</name>
<feature type="compositionally biased region" description="Low complexity" evidence="1">
    <location>
        <begin position="11"/>
        <end position="22"/>
    </location>
</feature>